<evidence type="ECO:0000256" key="1">
    <source>
        <dbReference type="SAM" id="SignalP"/>
    </source>
</evidence>
<reference evidence="2 3" key="1">
    <citation type="submission" date="2020-05" db="EMBL/GenBank/DDBJ databases">
        <title>Erythrobacter mangrovi sp. nov., isolated from rhizosphere soil of mangrove plant (Kandelia candel).</title>
        <authorList>
            <person name="Ye Y.H."/>
        </authorList>
    </citation>
    <scope>NUCLEOTIDE SEQUENCE [LARGE SCALE GENOMIC DNA]</scope>
    <source>
        <strain evidence="2 3">EB310</strain>
    </source>
</reference>
<evidence type="ECO:0000313" key="3">
    <source>
        <dbReference type="Proteomes" id="UP000504693"/>
    </source>
</evidence>
<feature type="signal peptide" evidence="1">
    <location>
        <begin position="1"/>
        <end position="25"/>
    </location>
</feature>
<organism evidence="2 3">
    <name type="scientific">Erythrobacter mangrovi</name>
    <dbReference type="NCBI Taxonomy" id="2739433"/>
    <lineage>
        <taxon>Bacteria</taxon>
        <taxon>Pseudomonadati</taxon>
        <taxon>Pseudomonadota</taxon>
        <taxon>Alphaproteobacteria</taxon>
        <taxon>Sphingomonadales</taxon>
        <taxon>Erythrobacteraceae</taxon>
        <taxon>Erythrobacter/Porphyrobacter group</taxon>
        <taxon>Erythrobacter</taxon>
    </lineage>
</organism>
<dbReference type="AlphaFoldDB" id="A0A7D4CDJ9"/>
<evidence type="ECO:0000313" key="2">
    <source>
        <dbReference type="EMBL" id="QKG71709.1"/>
    </source>
</evidence>
<dbReference type="Proteomes" id="UP000504693">
    <property type="component" value="Chromosome"/>
</dbReference>
<sequence length="157" mass="16505">MMKIRNLSFVLAPLALIACAQVAAAATLDVVKTPLCGCCTEWVARMEAAGFTLKVRDVQDTAPIATAAGVPDRLRSCHTAKIAGYVIEGHVPAEDIRRLLREKPNAVGLSVPGMVAGSPGMETPGRATPTYQTVLIGRNGKLSVWATHAGSQPAHVH</sequence>
<protein>
    <submittedName>
        <fullName evidence="2">DUF411 domain-containing protein</fullName>
    </submittedName>
</protein>
<dbReference type="InterPro" id="IPR007332">
    <property type="entry name" value="DUF411"/>
</dbReference>
<name>A0A7D4CDJ9_9SPHN</name>
<keyword evidence="3" id="KW-1185">Reference proteome</keyword>
<feature type="chain" id="PRO_5028820337" evidence="1">
    <location>
        <begin position="26"/>
        <end position="157"/>
    </location>
</feature>
<dbReference type="EMBL" id="CP053921">
    <property type="protein sequence ID" value="QKG71709.1"/>
    <property type="molecule type" value="Genomic_DNA"/>
</dbReference>
<dbReference type="KEGG" id="emv:HQR01_10220"/>
<accession>A0A7D4CDJ9</accession>
<dbReference type="PROSITE" id="PS51257">
    <property type="entry name" value="PROKAR_LIPOPROTEIN"/>
    <property type="match status" value="1"/>
</dbReference>
<keyword evidence="1" id="KW-0732">Signal</keyword>
<gene>
    <name evidence="2" type="ORF">HQR01_10220</name>
</gene>
<proteinExistence type="predicted"/>
<dbReference type="Pfam" id="PF04214">
    <property type="entry name" value="DUF411"/>
    <property type="match status" value="1"/>
</dbReference>